<dbReference type="Proteomes" id="UP000230775">
    <property type="component" value="Unassembled WGS sequence"/>
</dbReference>
<dbReference type="Pfam" id="PF04055">
    <property type="entry name" value="Radical_SAM"/>
    <property type="match status" value="1"/>
</dbReference>
<dbReference type="CDD" id="cd01335">
    <property type="entry name" value="Radical_SAM"/>
    <property type="match status" value="1"/>
</dbReference>
<dbReference type="AlphaFoldDB" id="A0A2H0WPN1"/>
<dbReference type="SUPFAM" id="SSF102114">
    <property type="entry name" value="Radical SAM enzymes"/>
    <property type="match status" value="1"/>
</dbReference>
<dbReference type="PROSITE" id="PS51918">
    <property type="entry name" value="RADICAL_SAM"/>
    <property type="match status" value="1"/>
</dbReference>
<dbReference type="InterPro" id="IPR007197">
    <property type="entry name" value="rSAM"/>
</dbReference>
<sequence>MCDNWKRYKDEPKKRSEELKLKDYEKFFSENDYWLSDLRNIGIAGGEPFLRSDLVDLVKLIHKNFPKIKIGLQSNGLASQKTADVLRRIIKFYPDISLGVSLDGIGKTHDKIRGISGAYEKVLQTISEAKKAGVKEINSGMTIVADNFSEILEVKEVVEKEKVKFACFLADEGEYYNKQSKNGLDEKVKNSVIKSLKEFSGDYYLDNLRLQLEGK</sequence>
<evidence type="ECO:0000313" key="6">
    <source>
        <dbReference type="EMBL" id="PIS14587.1"/>
    </source>
</evidence>
<dbReference type="InterPro" id="IPR050377">
    <property type="entry name" value="Radical_SAM_PqqE_MftC-like"/>
</dbReference>
<dbReference type="GO" id="GO:0051536">
    <property type="term" value="F:iron-sulfur cluster binding"/>
    <property type="evidence" value="ECO:0007669"/>
    <property type="project" value="UniProtKB-KW"/>
</dbReference>
<dbReference type="InterPro" id="IPR058240">
    <property type="entry name" value="rSAM_sf"/>
</dbReference>
<dbReference type="PANTHER" id="PTHR11228:SF7">
    <property type="entry name" value="PQQA PEPTIDE CYCLASE"/>
    <property type="match status" value="1"/>
</dbReference>
<evidence type="ECO:0000256" key="3">
    <source>
        <dbReference type="ARBA" id="ARBA00023004"/>
    </source>
</evidence>
<accession>A0A2H0WPN1</accession>
<organism evidence="6 7">
    <name type="scientific">Candidatus Shapirobacteria bacterium CG09_land_8_20_14_0_10_39_12</name>
    <dbReference type="NCBI Taxonomy" id="1974885"/>
    <lineage>
        <taxon>Bacteria</taxon>
        <taxon>Candidatus Shapironibacteriota</taxon>
    </lineage>
</organism>
<evidence type="ECO:0000256" key="4">
    <source>
        <dbReference type="ARBA" id="ARBA00023014"/>
    </source>
</evidence>
<name>A0A2H0WPN1_9BACT</name>
<dbReference type="GO" id="GO:0003824">
    <property type="term" value="F:catalytic activity"/>
    <property type="evidence" value="ECO:0007669"/>
    <property type="project" value="InterPro"/>
</dbReference>
<feature type="non-terminal residue" evidence="6">
    <location>
        <position position="215"/>
    </location>
</feature>
<comment type="caution">
    <text evidence="6">The sequence shown here is derived from an EMBL/GenBank/DDBJ whole genome shotgun (WGS) entry which is preliminary data.</text>
</comment>
<keyword evidence="2" id="KW-0479">Metal-binding</keyword>
<evidence type="ECO:0000256" key="1">
    <source>
        <dbReference type="ARBA" id="ARBA00022691"/>
    </source>
</evidence>
<dbReference type="PANTHER" id="PTHR11228">
    <property type="entry name" value="RADICAL SAM DOMAIN PROTEIN"/>
    <property type="match status" value="1"/>
</dbReference>
<keyword evidence="4" id="KW-0411">Iron-sulfur</keyword>
<protein>
    <recommendedName>
        <fullName evidence="5">Radical SAM core domain-containing protein</fullName>
    </recommendedName>
</protein>
<reference evidence="7" key="1">
    <citation type="submission" date="2017-09" db="EMBL/GenBank/DDBJ databases">
        <title>Depth-based differentiation of microbial function through sediment-hosted aquifers and enrichment of novel symbionts in the deep terrestrial subsurface.</title>
        <authorList>
            <person name="Probst A.J."/>
            <person name="Ladd B."/>
            <person name="Jarett J.K."/>
            <person name="Geller-Mcgrath D.E."/>
            <person name="Sieber C.M.K."/>
            <person name="Emerson J.B."/>
            <person name="Anantharaman K."/>
            <person name="Thomas B.C."/>
            <person name="Malmstrom R."/>
            <person name="Stieglmeier M."/>
            <person name="Klingl A."/>
            <person name="Woyke T."/>
            <person name="Ryan C.M."/>
            <person name="Banfield J.F."/>
        </authorList>
    </citation>
    <scope>NUCLEOTIDE SEQUENCE [LARGE SCALE GENOMIC DNA]</scope>
</reference>
<feature type="domain" description="Radical SAM core" evidence="5">
    <location>
        <begin position="1"/>
        <end position="206"/>
    </location>
</feature>
<evidence type="ECO:0000256" key="2">
    <source>
        <dbReference type="ARBA" id="ARBA00022723"/>
    </source>
</evidence>
<dbReference type="GO" id="GO:0046872">
    <property type="term" value="F:metal ion binding"/>
    <property type="evidence" value="ECO:0007669"/>
    <property type="project" value="UniProtKB-KW"/>
</dbReference>
<gene>
    <name evidence="6" type="ORF">COT64_01700</name>
</gene>
<proteinExistence type="predicted"/>
<evidence type="ECO:0000313" key="7">
    <source>
        <dbReference type="Proteomes" id="UP000230775"/>
    </source>
</evidence>
<evidence type="ECO:0000259" key="5">
    <source>
        <dbReference type="PROSITE" id="PS51918"/>
    </source>
</evidence>
<keyword evidence="1" id="KW-0949">S-adenosyl-L-methionine</keyword>
<keyword evidence="3" id="KW-0408">Iron</keyword>
<dbReference type="InterPro" id="IPR013785">
    <property type="entry name" value="Aldolase_TIM"/>
</dbReference>
<dbReference type="Gene3D" id="3.20.20.70">
    <property type="entry name" value="Aldolase class I"/>
    <property type="match status" value="1"/>
</dbReference>
<dbReference type="EMBL" id="PEZI01000038">
    <property type="protein sequence ID" value="PIS14587.1"/>
    <property type="molecule type" value="Genomic_DNA"/>
</dbReference>